<proteinExistence type="predicted"/>
<evidence type="ECO:0000313" key="3">
    <source>
        <dbReference type="Proteomes" id="UP000294292"/>
    </source>
</evidence>
<dbReference type="KEGG" id="panc:E2636_17520"/>
<dbReference type="EMBL" id="CP038015">
    <property type="protein sequence ID" value="QBP42829.1"/>
    <property type="molecule type" value="Genomic_DNA"/>
</dbReference>
<evidence type="ECO:0000256" key="1">
    <source>
        <dbReference type="SAM" id="Phobius"/>
    </source>
</evidence>
<organism evidence="2 3">
    <name type="scientific">Paenisporosarcina antarctica</name>
    <dbReference type="NCBI Taxonomy" id="417367"/>
    <lineage>
        <taxon>Bacteria</taxon>
        <taxon>Bacillati</taxon>
        <taxon>Bacillota</taxon>
        <taxon>Bacilli</taxon>
        <taxon>Bacillales</taxon>
        <taxon>Caryophanaceae</taxon>
        <taxon>Paenisporosarcina</taxon>
    </lineage>
</organism>
<protein>
    <submittedName>
        <fullName evidence="2">Cytochrome C oxidase subunit II</fullName>
    </submittedName>
</protein>
<keyword evidence="1" id="KW-0812">Transmembrane</keyword>
<name>A0A4P7A2Y8_9BACL</name>
<keyword evidence="3" id="KW-1185">Reference proteome</keyword>
<evidence type="ECO:0000313" key="2">
    <source>
        <dbReference type="EMBL" id="QBP42829.1"/>
    </source>
</evidence>
<reference evidence="2 3" key="1">
    <citation type="submission" date="2019-03" db="EMBL/GenBank/DDBJ databases">
        <title>Complete genome sequence of Paenisporosarcina antarctica CGMCC 1.6503T.</title>
        <authorList>
            <person name="Rong J.-C."/>
            <person name="Chi N.-Y."/>
            <person name="Zhang Q.-F."/>
        </authorList>
    </citation>
    <scope>NUCLEOTIDE SEQUENCE [LARGE SCALE GENOMIC DNA]</scope>
    <source>
        <strain evidence="2 3">CGMCC 1.6503</strain>
    </source>
</reference>
<accession>A0A4P7A2Y8</accession>
<keyword evidence="1" id="KW-1133">Transmembrane helix</keyword>
<dbReference type="RefSeq" id="WP_134211574.1">
    <property type="nucleotide sequence ID" value="NZ_CP038015.1"/>
</dbReference>
<dbReference type="AlphaFoldDB" id="A0A4P7A2Y8"/>
<gene>
    <name evidence="2" type="ORF">E2636_17520</name>
</gene>
<feature type="transmembrane region" description="Helical" evidence="1">
    <location>
        <begin position="21"/>
        <end position="43"/>
    </location>
</feature>
<dbReference type="Proteomes" id="UP000294292">
    <property type="component" value="Chromosome"/>
</dbReference>
<sequence>MKEVCEVSKKNQPPEINLKGTLVSVFVVGIVILAMWIIVYLMYVGR</sequence>
<dbReference type="OrthoDB" id="2418411at2"/>
<keyword evidence="1" id="KW-0472">Membrane</keyword>